<dbReference type="AlphaFoldDB" id="A0A8J3SB77"/>
<feature type="domain" description="HD/PDEase" evidence="1">
    <location>
        <begin position="48"/>
        <end position="149"/>
    </location>
</feature>
<dbReference type="EMBL" id="BOOI01000082">
    <property type="protein sequence ID" value="GIH88524.1"/>
    <property type="molecule type" value="Genomic_DNA"/>
</dbReference>
<evidence type="ECO:0000313" key="3">
    <source>
        <dbReference type="Proteomes" id="UP000655044"/>
    </source>
</evidence>
<comment type="caution">
    <text evidence="2">The sequence shown here is derived from an EMBL/GenBank/DDBJ whole genome shotgun (WGS) entry which is preliminary data.</text>
</comment>
<organism evidence="2 3">
    <name type="scientific">Planobispora rosea</name>
    <dbReference type="NCBI Taxonomy" id="35762"/>
    <lineage>
        <taxon>Bacteria</taxon>
        <taxon>Bacillati</taxon>
        <taxon>Actinomycetota</taxon>
        <taxon>Actinomycetes</taxon>
        <taxon>Streptosporangiales</taxon>
        <taxon>Streptosporangiaceae</taxon>
        <taxon>Planobispora</taxon>
    </lineage>
</organism>
<evidence type="ECO:0000259" key="1">
    <source>
        <dbReference type="SMART" id="SM00471"/>
    </source>
</evidence>
<dbReference type="Gene3D" id="1.10.3210.10">
    <property type="entry name" value="Hypothetical protein af1432"/>
    <property type="match status" value="1"/>
</dbReference>
<dbReference type="Pfam" id="PF13328">
    <property type="entry name" value="HD_4"/>
    <property type="match status" value="1"/>
</dbReference>
<protein>
    <recommendedName>
        <fullName evidence="1">HD/PDEase domain-containing protein</fullName>
    </recommendedName>
</protein>
<dbReference type="InterPro" id="IPR003607">
    <property type="entry name" value="HD/PDEase_dom"/>
</dbReference>
<evidence type="ECO:0000313" key="2">
    <source>
        <dbReference type="EMBL" id="GIH88524.1"/>
    </source>
</evidence>
<dbReference type="PANTHER" id="PTHR21262">
    <property type="entry name" value="GUANOSINE-3',5'-BIS DIPHOSPHATE 3'-PYROPHOSPHOHYDROLASE"/>
    <property type="match status" value="1"/>
</dbReference>
<gene>
    <name evidence="2" type="ORF">Pro02_69320</name>
</gene>
<dbReference type="OrthoDB" id="9802385at2"/>
<reference evidence="2" key="1">
    <citation type="submission" date="2021-01" db="EMBL/GenBank/DDBJ databases">
        <title>Whole genome shotgun sequence of Planobispora rosea NBRC 15558.</title>
        <authorList>
            <person name="Komaki H."/>
            <person name="Tamura T."/>
        </authorList>
    </citation>
    <scope>NUCLEOTIDE SEQUENCE</scope>
    <source>
        <strain evidence="2">NBRC 15558</strain>
    </source>
</reference>
<keyword evidence="3" id="KW-1185">Reference proteome</keyword>
<dbReference type="RefSeq" id="WP_068920556.1">
    <property type="nucleotide sequence ID" value="NZ_BMQP01000054.1"/>
</dbReference>
<dbReference type="Proteomes" id="UP000655044">
    <property type="component" value="Unassembled WGS sequence"/>
</dbReference>
<sequence>MTESAGITHHLDPLLRVLPPSLTAHQRQLVERAYTVAAYWHRGRRRRSGDPYITHPVAVAVILAELGMDHEMLCAALLHDVLDDTGCPESELVSEFGERITGLLAGLRTLDGSDLRTDDWESSADDRVLVLKLVDRLHNHRTMRFLPPEKQRATSQETLDVLVPLAVRLGLEQVGEELQRLAAARPAPPPDQAGIRTSFRTIAVGALLLPPGDRARWLEEWLDHLHGLPDGRARRRFTVQLLMGMPRLAVILRWPLSEPAHLTAQVLRRVARWVISSNVRTWSLLTPFLVWMTVEAAASSPWEAAGLLVTVPPVLGAGVRTLRERLHVAEGRPRHRRE</sequence>
<accession>A0A8J3SB77</accession>
<dbReference type="SUPFAM" id="SSF109604">
    <property type="entry name" value="HD-domain/PDEase-like"/>
    <property type="match status" value="1"/>
</dbReference>
<dbReference type="PANTHER" id="PTHR21262:SF31">
    <property type="entry name" value="GTP PYROPHOSPHOKINASE"/>
    <property type="match status" value="1"/>
</dbReference>
<proteinExistence type="predicted"/>
<dbReference type="SMART" id="SM00471">
    <property type="entry name" value="HDc"/>
    <property type="match status" value="1"/>
</dbReference>
<name>A0A8J3SB77_PLARO</name>
<dbReference type="GO" id="GO:0005886">
    <property type="term" value="C:plasma membrane"/>
    <property type="evidence" value="ECO:0007669"/>
    <property type="project" value="TreeGrafter"/>
</dbReference>